<comment type="caution">
    <text evidence="4">The sequence shown here is derived from an EMBL/GenBank/DDBJ whole genome shotgun (WGS) entry which is preliminary data.</text>
</comment>
<reference evidence="5" key="1">
    <citation type="journal article" date="2019" name="Int. J. Syst. Evol. Microbiol.">
        <title>The Global Catalogue of Microorganisms (GCM) 10K type strain sequencing project: providing services to taxonomists for standard genome sequencing and annotation.</title>
        <authorList>
            <consortium name="The Broad Institute Genomics Platform"/>
            <consortium name="The Broad Institute Genome Sequencing Center for Infectious Disease"/>
            <person name="Wu L."/>
            <person name="Ma J."/>
        </authorList>
    </citation>
    <scope>NUCLEOTIDE SEQUENCE [LARGE SCALE GENOMIC DNA]</scope>
    <source>
        <strain evidence="5">CCUG 62981</strain>
    </source>
</reference>
<protein>
    <submittedName>
        <fullName evidence="4">Single-stranded DNA-binding protein</fullName>
    </submittedName>
</protein>
<evidence type="ECO:0000256" key="3">
    <source>
        <dbReference type="SAM" id="MobiDB-lite"/>
    </source>
</evidence>
<feature type="compositionally biased region" description="Basic and acidic residues" evidence="3">
    <location>
        <begin position="115"/>
        <end position="125"/>
    </location>
</feature>
<dbReference type="SUPFAM" id="SSF50249">
    <property type="entry name" value="Nucleic acid-binding proteins"/>
    <property type="match status" value="1"/>
</dbReference>
<evidence type="ECO:0000256" key="1">
    <source>
        <dbReference type="ARBA" id="ARBA00023125"/>
    </source>
</evidence>
<dbReference type="Pfam" id="PF00436">
    <property type="entry name" value="SSB"/>
    <property type="match status" value="1"/>
</dbReference>
<dbReference type="GO" id="GO:0003677">
    <property type="term" value="F:DNA binding"/>
    <property type="evidence" value="ECO:0007669"/>
    <property type="project" value="UniProtKB-KW"/>
</dbReference>
<dbReference type="InterPro" id="IPR000424">
    <property type="entry name" value="Primosome_PriB/ssb"/>
</dbReference>
<feature type="region of interest" description="Disordered" evidence="3">
    <location>
        <begin position="114"/>
        <end position="144"/>
    </location>
</feature>
<evidence type="ECO:0000313" key="5">
    <source>
        <dbReference type="Proteomes" id="UP001596024"/>
    </source>
</evidence>
<keyword evidence="1 2" id="KW-0238">DNA-binding</keyword>
<keyword evidence="5" id="KW-1185">Reference proteome</keyword>
<gene>
    <name evidence="4" type="ORF">ACFPB0_13815</name>
</gene>
<accession>A0ABV9NFY8</accession>
<dbReference type="EMBL" id="JBHSGQ010000010">
    <property type="protein sequence ID" value="MFC4726369.1"/>
    <property type="molecule type" value="Genomic_DNA"/>
</dbReference>
<evidence type="ECO:0000256" key="2">
    <source>
        <dbReference type="PROSITE-ProRule" id="PRU00252"/>
    </source>
</evidence>
<name>A0ABV9NFY8_9PROT</name>
<dbReference type="Gene3D" id="2.40.50.140">
    <property type="entry name" value="Nucleic acid-binding proteins"/>
    <property type="match status" value="1"/>
</dbReference>
<organism evidence="4 5">
    <name type="scientific">Glycocaulis abyssi</name>
    <dbReference type="NCBI Taxonomy" id="1433403"/>
    <lineage>
        <taxon>Bacteria</taxon>
        <taxon>Pseudomonadati</taxon>
        <taxon>Pseudomonadota</taxon>
        <taxon>Alphaproteobacteria</taxon>
        <taxon>Maricaulales</taxon>
        <taxon>Maricaulaceae</taxon>
        <taxon>Glycocaulis</taxon>
    </lineage>
</organism>
<evidence type="ECO:0000313" key="4">
    <source>
        <dbReference type="EMBL" id="MFC4726369.1"/>
    </source>
</evidence>
<proteinExistence type="predicted"/>
<dbReference type="Proteomes" id="UP001596024">
    <property type="component" value="Unassembled WGS sequence"/>
</dbReference>
<sequence>MASFDITGHLGQDAVIREIGRANGSTTEVAFISIASNDYAGADRQGKPIYNVNWYDVATFRKDLISFLKKHGKKGAMLQIRGDMDSERVQADGKYFSVTRFRVGQTGFMTLLRPASEKSADERQSSAEQRPAFASDTLDDDIPF</sequence>
<dbReference type="PROSITE" id="PS50935">
    <property type="entry name" value="SSB"/>
    <property type="match status" value="1"/>
</dbReference>
<dbReference type="InterPro" id="IPR012340">
    <property type="entry name" value="NA-bd_OB-fold"/>
</dbReference>
<dbReference type="RefSeq" id="WP_382437078.1">
    <property type="nucleotide sequence ID" value="NZ_JBHSGQ010000010.1"/>
</dbReference>